<keyword evidence="2" id="KW-1185">Reference proteome</keyword>
<proteinExistence type="predicted"/>
<reference evidence="2" key="1">
    <citation type="submission" date="2021-01" db="EMBL/GenBank/DDBJ databases">
        <title>Caligus Genome Assembly.</title>
        <authorList>
            <person name="Gallardo-Escarate C."/>
        </authorList>
    </citation>
    <scope>NUCLEOTIDE SEQUENCE [LARGE SCALE GENOMIC DNA]</scope>
</reference>
<gene>
    <name evidence="1" type="ORF">FKW44_008055</name>
</gene>
<organism evidence="1 2">
    <name type="scientific">Caligus rogercresseyi</name>
    <name type="common">Sea louse</name>
    <dbReference type="NCBI Taxonomy" id="217165"/>
    <lineage>
        <taxon>Eukaryota</taxon>
        <taxon>Metazoa</taxon>
        <taxon>Ecdysozoa</taxon>
        <taxon>Arthropoda</taxon>
        <taxon>Crustacea</taxon>
        <taxon>Multicrustacea</taxon>
        <taxon>Hexanauplia</taxon>
        <taxon>Copepoda</taxon>
        <taxon>Siphonostomatoida</taxon>
        <taxon>Caligidae</taxon>
        <taxon>Caligus</taxon>
    </lineage>
</organism>
<dbReference type="AlphaFoldDB" id="A0A7T8KFL1"/>
<name>A0A7T8KFL1_CALRO</name>
<dbReference type="Proteomes" id="UP000595437">
    <property type="component" value="Chromosome 5"/>
</dbReference>
<protein>
    <submittedName>
        <fullName evidence="1">Uncharacterized protein</fullName>
    </submittedName>
</protein>
<sequence>WNSIILPQTTHILKQTSLSSSICRDVQEICKKFIMPDSNNRTITWKRITTPCKMGGLGLIIFEDFWKTIVFTWFKRIVEDSTVWNDILKNKMNVDISNELVEVKGNGPSNILEESTKISPFWEENFEVNKELSYKALERMGWQEPVKENKRLCFMSCTSIKKNIEFLGEIFNKENNFTLNEILERERILTKIRFKKRIIGPRDSFYNFLSHLRNAELRASLIDKSNKDNYFNQIKRKKEEYGIMASVPKILNCLRANNLTFELYWLKYRIVTKTLPLGSIFGRTPDERMCFFCKSSLEKSRHFLLECPIVVKFLDLLKNEFFEDFNLSL</sequence>
<feature type="non-terminal residue" evidence="1">
    <location>
        <position position="329"/>
    </location>
</feature>
<evidence type="ECO:0000313" key="1">
    <source>
        <dbReference type="EMBL" id="QQP55022.1"/>
    </source>
</evidence>
<feature type="non-terminal residue" evidence="1">
    <location>
        <position position="1"/>
    </location>
</feature>
<dbReference type="EMBL" id="CP045894">
    <property type="protein sequence ID" value="QQP55022.1"/>
    <property type="molecule type" value="Genomic_DNA"/>
</dbReference>
<evidence type="ECO:0000313" key="2">
    <source>
        <dbReference type="Proteomes" id="UP000595437"/>
    </source>
</evidence>
<accession>A0A7T8KFL1</accession>